<dbReference type="Proteomes" id="UP000045840">
    <property type="component" value="Unassembled WGS sequence"/>
</dbReference>
<dbReference type="EMBL" id="CWJL01000018">
    <property type="protein sequence ID" value="CRY68157.1"/>
    <property type="molecule type" value="Genomic_DNA"/>
</dbReference>
<evidence type="ECO:0000313" key="3">
    <source>
        <dbReference type="Proteomes" id="UP000044625"/>
    </source>
</evidence>
<dbReference type="STRING" id="1288385.ERS137968_03258"/>
<organism evidence="1 4">
    <name type="scientific">Yersinia pekkanenii</name>
    <dbReference type="NCBI Taxonomy" id="1288385"/>
    <lineage>
        <taxon>Bacteria</taxon>
        <taxon>Pseudomonadati</taxon>
        <taxon>Pseudomonadota</taxon>
        <taxon>Gammaproteobacteria</taxon>
        <taxon>Enterobacterales</taxon>
        <taxon>Yersiniaceae</taxon>
        <taxon>Yersinia</taxon>
    </lineage>
</organism>
<reference evidence="4" key="1">
    <citation type="submission" date="2015-03" db="EMBL/GenBank/DDBJ databases">
        <authorList>
            <consortium name="Pathogen Informatics"/>
        </authorList>
    </citation>
    <scope>NUCLEOTIDE SEQUENCE [LARGE SCALE GENOMIC DNA]</scope>
    <source>
        <strain evidence="4">A125KOH2</strain>
    </source>
</reference>
<gene>
    <name evidence="1" type="ORF">ERS008529_01886</name>
    <name evidence="2" type="ORF">ERS137968_03258</name>
</gene>
<evidence type="ECO:0000313" key="1">
    <source>
        <dbReference type="EMBL" id="CNH69697.1"/>
    </source>
</evidence>
<evidence type="ECO:0000313" key="4">
    <source>
        <dbReference type="Proteomes" id="UP000045840"/>
    </source>
</evidence>
<keyword evidence="3" id="KW-1185">Reference proteome</keyword>
<dbReference type="Proteomes" id="UP000044625">
    <property type="component" value="Unassembled WGS sequence"/>
</dbReference>
<evidence type="ECO:0000313" key="2">
    <source>
        <dbReference type="EMBL" id="CRY68157.1"/>
    </source>
</evidence>
<sequence>MESQARFVENGPLDGRQNCLPTGSQLPWFLPLLNRSRKAPR</sequence>
<proteinExistence type="predicted"/>
<dbReference type="AlphaFoldDB" id="A0A0T9PK76"/>
<reference evidence="2 3" key="3">
    <citation type="submission" date="2015-03" db="EMBL/GenBank/DDBJ databases">
        <authorList>
            <consortium name="Pathogen Informatics"/>
            <person name="Murphy D."/>
        </authorList>
    </citation>
    <scope>NUCLEOTIDE SEQUENCE [LARGE SCALE GENOMIC DNA]</scope>
    <source>
        <strain evidence="2">Type strain: CIP110230</strain>
        <strain evidence="3">type strain: CIP110230</strain>
    </source>
</reference>
<reference evidence="1" key="2">
    <citation type="submission" date="2015-03" db="EMBL/GenBank/DDBJ databases">
        <authorList>
            <person name="Murphy D."/>
        </authorList>
    </citation>
    <scope>NUCLEOTIDE SEQUENCE [LARGE SCALE GENOMIC DNA]</scope>
    <source>
        <strain evidence="1">A125KOH2</strain>
    </source>
</reference>
<accession>A0A0T9PK76</accession>
<protein>
    <submittedName>
        <fullName evidence="1">Uncharacterized protein</fullName>
    </submittedName>
</protein>
<name>A0A0T9PK76_9GAMM</name>
<dbReference type="EMBL" id="CQAZ01000014">
    <property type="protein sequence ID" value="CNH69697.1"/>
    <property type="molecule type" value="Genomic_DNA"/>
</dbReference>